<sequence length="204" mass="21941">MPVPAPETRPALTADLTGAELLRWYWTLAELAGLARALGLSAGGGKAAVTERLAAALDGRPLPPPPAARRRAGGASRQLAAPVDGDTVIPEGQRCSQVLRAWFTAELGPSFHFDAAMRAYVAENAGRTLADAARHWRDTRAEAARPQEIGAQFELNRFLRDWHTTHPAGTRAEALTAWRAHRSRPRDRERPGAPHGVEGPGETG</sequence>
<comment type="caution">
    <text evidence="3">The sequence shown here is derived from an EMBL/GenBank/DDBJ whole genome shotgun (WGS) entry which is preliminary data.</text>
</comment>
<feature type="region of interest" description="Disordered" evidence="1">
    <location>
        <begin position="57"/>
        <end position="77"/>
    </location>
</feature>
<proteinExistence type="predicted"/>
<organism evidence="3 4">
    <name type="scientific">Streptomyces showdoensis</name>
    <dbReference type="NCBI Taxonomy" id="68268"/>
    <lineage>
        <taxon>Bacteria</taxon>
        <taxon>Bacillati</taxon>
        <taxon>Actinomycetota</taxon>
        <taxon>Actinomycetes</taxon>
        <taxon>Kitasatosporales</taxon>
        <taxon>Streptomycetaceae</taxon>
        <taxon>Streptomyces</taxon>
    </lineage>
</organism>
<gene>
    <name evidence="3" type="ORF">VO63_20645</name>
</gene>
<evidence type="ECO:0000256" key="1">
    <source>
        <dbReference type="SAM" id="MobiDB-lite"/>
    </source>
</evidence>
<dbReference type="InterPro" id="IPR045492">
    <property type="entry name" value="DUF6434"/>
</dbReference>
<dbReference type="Pfam" id="PF18953">
    <property type="entry name" value="SAP_new25"/>
    <property type="match status" value="1"/>
</dbReference>
<dbReference type="AlphaFoldDB" id="A0A2P2GKF4"/>
<feature type="domain" description="DUF6434" evidence="2">
    <location>
        <begin position="81"/>
        <end position="138"/>
    </location>
</feature>
<dbReference type="OrthoDB" id="3185793at2"/>
<feature type="region of interest" description="Disordered" evidence="1">
    <location>
        <begin position="179"/>
        <end position="204"/>
    </location>
</feature>
<dbReference type="EMBL" id="LAQS01000031">
    <property type="protein sequence ID" value="KKZ71992.1"/>
    <property type="molecule type" value="Genomic_DNA"/>
</dbReference>
<protein>
    <recommendedName>
        <fullName evidence="2">DUF6434 domain-containing protein</fullName>
    </recommendedName>
</protein>
<evidence type="ECO:0000313" key="4">
    <source>
        <dbReference type="Proteomes" id="UP000265325"/>
    </source>
</evidence>
<accession>A0A2P2GKF4</accession>
<dbReference type="Pfam" id="PF20026">
    <property type="entry name" value="DUF6434"/>
    <property type="match status" value="1"/>
</dbReference>
<keyword evidence="4" id="KW-1185">Reference proteome</keyword>
<reference evidence="3 4" key="1">
    <citation type="submission" date="2015-05" db="EMBL/GenBank/DDBJ databases">
        <title>Draft Genome assembly of Streptomyces showdoensis.</title>
        <authorList>
            <person name="Thapa K.K."/>
            <person name="Metsa-Ketela M."/>
        </authorList>
    </citation>
    <scope>NUCLEOTIDE SEQUENCE [LARGE SCALE GENOMIC DNA]</scope>
    <source>
        <strain evidence="3 4">ATCC 15227</strain>
    </source>
</reference>
<evidence type="ECO:0000259" key="2">
    <source>
        <dbReference type="Pfam" id="PF20026"/>
    </source>
</evidence>
<evidence type="ECO:0000313" key="3">
    <source>
        <dbReference type="EMBL" id="KKZ71992.1"/>
    </source>
</evidence>
<dbReference type="RefSeq" id="WP_046909361.1">
    <property type="nucleotide sequence ID" value="NZ_BAAAXG010000026.1"/>
</dbReference>
<dbReference type="Proteomes" id="UP000265325">
    <property type="component" value="Unassembled WGS sequence"/>
</dbReference>
<name>A0A2P2GKF4_STREW</name>